<dbReference type="Proteomes" id="UP000054226">
    <property type="component" value="Unassembled WGS sequence"/>
</dbReference>
<comment type="caution">
    <text evidence="2">The sequence shown here is derived from an EMBL/GenBank/DDBJ whole genome shotgun (WGS) entry which is preliminary data.</text>
</comment>
<dbReference type="PATRIC" id="fig|1284240.4.peg.6748"/>
<evidence type="ECO:0000313" key="2">
    <source>
        <dbReference type="EMBL" id="EME52446.1"/>
    </source>
</evidence>
<dbReference type="EMBL" id="AOHO01000075">
    <property type="protein sequence ID" value="EME52446.1"/>
    <property type="molecule type" value="Genomic_DNA"/>
</dbReference>
<name>M2WUK8_9PSEU</name>
<protein>
    <submittedName>
        <fullName evidence="2">Endoglucanase</fullName>
    </submittedName>
</protein>
<gene>
    <name evidence="2" type="ORF">H074_33104</name>
</gene>
<feature type="signal peptide" evidence="1">
    <location>
        <begin position="1"/>
        <end position="26"/>
    </location>
</feature>
<reference evidence="2 3" key="1">
    <citation type="journal article" date="2013" name="Genome Announc.">
        <title>Draft Genome Sequence of Amycolatopsis decaplanina Strain DSM 44594T.</title>
        <authorList>
            <person name="Kaur N."/>
            <person name="Kumar S."/>
            <person name="Bala M."/>
            <person name="Raghava G.P."/>
            <person name="Mayilraj S."/>
        </authorList>
    </citation>
    <scope>NUCLEOTIDE SEQUENCE [LARGE SCALE GENOMIC DNA]</scope>
    <source>
        <strain evidence="2 3">DSM 44594</strain>
    </source>
</reference>
<accession>M2WUK8</accession>
<evidence type="ECO:0000313" key="3">
    <source>
        <dbReference type="Proteomes" id="UP000054226"/>
    </source>
</evidence>
<proteinExistence type="predicted"/>
<sequence>MGWCCGRQSALVVLLALASACGPAGHAIDPSAVAAPFPLLGSASDFYVDEYNPAAAWVRSPPAGPETDVIRDQIASRPAAQVIRAAEQVKQTVRQAGGTNTMPIFMVDPEQAEACETGRT</sequence>
<feature type="chain" id="PRO_5004028728" evidence="1">
    <location>
        <begin position="27"/>
        <end position="120"/>
    </location>
</feature>
<dbReference type="PROSITE" id="PS51257">
    <property type="entry name" value="PROKAR_LIPOPROTEIN"/>
    <property type="match status" value="1"/>
</dbReference>
<organism evidence="2 3">
    <name type="scientific">Amycolatopsis decaplanina DSM 44594</name>
    <dbReference type="NCBI Taxonomy" id="1284240"/>
    <lineage>
        <taxon>Bacteria</taxon>
        <taxon>Bacillati</taxon>
        <taxon>Actinomycetota</taxon>
        <taxon>Actinomycetes</taxon>
        <taxon>Pseudonocardiales</taxon>
        <taxon>Pseudonocardiaceae</taxon>
        <taxon>Amycolatopsis</taxon>
    </lineage>
</organism>
<dbReference type="AlphaFoldDB" id="M2WUK8"/>
<keyword evidence="1" id="KW-0732">Signal</keyword>
<keyword evidence="3" id="KW-1185">Reference proteome</keyword>
<evidence type="ECO:0000256" key="1">
    <source>
        <dbReference type="SAM" id="SignalP"/>
    </source>
</evidence>